<organism evidence="7 8">
    <name type="scientific">Candidatus Desulfatibia profunda</name>
    <dbReference type="NCBI Taxonomy" id="2841695"/>
    <lineage>
        <taxon>Bacteria</taxon>
        <taxon>Pseudomonadati</taxon>
        <taxon>Thermodesulfobacteriota</taxon>
        <taxon>Desulfobacteria</taxon>
        <taxon>Desulfobacterales</taxon>
        <taxon>Desulfobacterales incertae sedis</taxon>
        <taxon>Candidatus Desulfatibia</taxon>
    </lineage>
</organism>
<dbReference type="PANTHER" id="PTHR43350:SF19">
    <property type="entry name" value="D-GULOSIDE 3-DEHYDROGENASE"/>
    <property type="match status" value="1"/>
</dbReference>
<dbReference type="Gene3D" id="3.90.180.10">
    <property type="entry name" value="Medium-chain alcohol dehydrogenases, catalytic domain"/>
    <property type="match status" value="2"/>
</dbReference>
<dbReference type="SMART" id="SM00829">
    <property type="entry name" value="PKS_ER"/>
    <property type="match status" value="1"/>
</dbReference>
<dbReference type="InterPro" id="IPR020843">
    <property type="entry name" value="ER"/>
</dbReference>
<dbReference type="GO" id="GO:0016491">
    <property type="term" value="F:oxidoreductase activity"/>
    <property type="evidence" value="ECO:0007669"/>
    <property type="project" value="UniProtKB-KW"/>
</dbReference>
<dbReference type="Pfam" id="PF22725">
    <property type="entry name" value="GFO_IDH_MocA_C3"/>
    <property type="match status" value="1"/>
</dbReference>
<proteinExistence type="inferred from homology"/>
<dbReference type="GO" id="GO:0046872">
    <property type="term" value="F:metal ion binding"/>
    <property type="evidence" value="ECO:0007669"/>
    <property type="project" value="UniProtKB-KW"/>
</dbReference>
<accession>A0A8J6NRC8</accession>
<dbReference type="InterPro" id="IPR013149">
    <property type="entry name" value="ADH-like_C"/>
</dbReference>
<keyword evidence="3" id="KW-0479">Metal-binding</keyword>
<dbReference type="InterPro" id="IPR055170">
    <property type="entry name" value="GFO_IDH_MocA-like_dom"/>
</dbReference>
<dbReference type="InterPro" id="IPR000683">
    <property type="entry name" value="Gfo/Idh/MocA-like_OxRdtase_N"/>
</dbReference>
<feature type="domain" description="Enoyl reductase (ER)" evidence="6">
    <location>
        <begin position="74"/>
        <end position="375"/>
    </location>
</feature>
<dbReference type="Proteomes" id="UP000603434">
    <property type="component" value="Unassembled WGS sequence"/>
</dbReference>
<evidence type="ECO:0000256" key="4">
    <source>
        <dbReference type="ARBA" id="ARBA00022833"/>
    </source>
</evidence>
<dbReference type="Pfam" id="PF01408">
    <property type="entry name" value="GFO_IDH_MocA"/>
    <property type="match status" value="1"/>
</dbReference>
<comment type="similarity">
    <text evidence="2">Belongs to the zinc-containing alcohol dehydrogenase family.</text>
</comment>
<dbReference type="GO" id="GO:0000166">
    <property type="term" value="F:nucleotide binding"/>
    <property type="evidence" value="ECO:0007669"/>
    <property type="project" value="InterPro"/>
</dbReference>
<protein>
    <submittedName>
        <fullName evidence="7">Bi-domain-containing oxidoreductase</fullName>
    </submittedName>
</protein>
<dbReference type="InterPro" id="IPR011032">
    <property type="entry name" value="GroES-like_sf"/>
</dbReference>
<sequence length="724" mass="80202">MLQAIIKDGRVLAKEVPSPVVSKGSVLIRVIYSCISAGTEISGIQSSEKTSLIRKAMKQPEKVEKAWNMFKSEGFMKTVVKVKTFAETERKSAGVPRPTGYSLSGVVLAAGEGVIDLKPGDKVAAAGAGIANHAEFVDVPRNLVMRLPEGLDYKTASTVTLGGIAMQGVRRAQIQLGEFVVIYGTGILGLIALQLVKAAGGRCIAVDIDSRRLKLAKDFGAEMTINSSETNDPVAAVSHFTSGHGADTVIFTAATTKSLALTQAFEMTRKKGRLVMVGVYGRELRRDDIYQKEIDFLISTSYGPGRYDETYEQKGMDYPYAYVRWTENRNMVEYLRLLANGAVDVAAMIEGVFPLNDVANAFEALSKPERPLMVLLNYGKTQNEDAEGYKSSTLEIKRPNAINSNDRIRVGIIGAGNFATGMHLPNLKKLADKYDIRAICNRTGQKAADIAERFGAAYATADYKKVLEDPEIDLTMICTRHNLHGQMVMESLKAGKHTFVEKPLCTTQAELDHIKDFYDNNPQSALPLLMVGFNRRFSKYAREIKKHVMNRVNPLFIHYRMNAGYSPMDSWVHTEEGGGRIIGEACHIIDLFSYLIDSPVRAFSSASLHPKTDSISSSDNKSIILEYEDGSVATLEYFAVGSSKIPKEYMEVHFDEKSIIVDDYKSIRGYSVDTANIKTKRQDKGQLEELIDLYECLKKRTDGWPIPIESMFETTMITLEKAKR</sequence>
<evidence type="ECO:0000256" key="3">
    <source>
        <dbReference type="ARBA" id="ARBA00022723"/>
    </source>
</evidence>
<evidence type="ECO:0000256" key="1">
    <source>
        <dbReference type="ARBA" id="ARBA00001947"/>
    </source>
</evidence>
<dbReference type="Pfam" id="PF00107">
    <property type="entry name" value="ADH_zinc_N"/>
    <property type="match status" value="1"/>
</dbReference>
<dbReference type="AlphaFoldDB" id="A0A8J6NRC8"/>
<dbReference type="SUPFAM" id="SSF55347">
    <property type="entry name" value="Glyceraldehyde-3-phosphate dehydrogenase-like, C-terminal domain"/>
    <property type="match status" value="1"/>
</dbReference>
<dbReference type="SUPFAM" id="SSF50129">
    <property type="entry name" value="GroES-like"/>
    <property type="match status" value="1"/>
</dbReference>
<comment type="cofactor">
    <cofactor evidence="1">
        <name>Zn(2+)</name>
        <dbReference type="ChEBI" id="CHEBI:29105"/>
    </cofactor>
</comment>
<evidence type="ECO:0000313" key="7">
    <source>
        <dbReference type="EMBL" id="MBC8360805.1"/>
    </source>
</evidence>
<gene>
    <name evidence="7" type="ORF">H8E23_05360</name>
</gene>
<evidence type="ECO:0000313" key="8">
    <source>
        <dbReference type="Proteomes" id="UP000603434"/>
    </source>
</evidence>
<dbReference type="Gene3D" id="3.30.360.10">
    <property type="entry name" value="Dihydrodipicolinate Reductase, domain 2"/>
    <property type="match status" value="1"/>
</dbReference>
<dbReference type="EMBL" id="JACNJH010000108">
    <property type="protein sequence ID" value="MBC8360805.1"/>
    <property type="molecule type" value="Genomic_DNA"/>
</dbReference>
<name>A0A8J6NRC8_9BACT</name>
<comment type="caution">
    <text evidence="7">The sequence shown here is derived from an EMBL/GenBank/DDBJ whole genome shotgun (WGS) entry which is preliminary data.</text>
</comment>
<dbReference type="Gene3D" id="3.40.50.720">
    <property type="entry name" value="NAD(P)-binding Rossmann-like Domain"/>
    <property type="match status" value="2"/>
</dbReference>
<evidence type="ECO:0000256" key="5">
    <source>
        <dbReference type="ARBA" id="ARBA00023002"/>
    </source>
</evidence>
<dbReference type="PANTHER" id="PTHR43350">
    <property type="entry name" value="NAD-DEPENDENT ALCOHOL DEHYDROGENASE"/>
    <property type="match status" value="1"/>
</dbReference>
<keyword evidence="5" id="KW-0560">Oxidoreductase</keyword>
<dbReference type="SUPFAM" id="SSF51735">
    <property type="entry name" value="NAD(P)-binding Rossmann-fold domains"/>
    <property type="match status" value="2"/>
</dbReference>
<evidence type="ECO:0000256" key="2">
    <source>
        <dbReference type="ARBA" id="ARBA00008072"/>
    </source>
</evidence>
<reference evidence="7 8" key="1">
    <citation type="submission" date="2020-08" db="EMBL/GenBank/DDBJ databases">
        <title>Bridging the membrane lipid divide: bacteria of the FCB group superphylum have the potential to synthesize archaeal ether lipids.</title>
        <authorList>
            <person name="Villanueva L."/>
            <person name="Von Meijenfeldt F.A.B."/>
            <person name="Westbye A.B."/>
            <person name="Yadav S."/>
            <person name="Hopmans E.C."/>
            <person name="Dutilh B.E."/>
            <person name="Sinninghe Damste J.S."/>
        </authorList>
    </citation>
    <scope>NUCLEOTIDE SEQUENCE [LARGE SCALE GENOMIC DNA]</scope>
    <source>
        <strain evidence="7">NIOZ-UU30</strain>
    </source>
</reference>
<keyword evidence="4" id="KW-0862">Zinc</keyword>
<dbReference type="InterPro" id="IPR036291">
    <property type="entry name" value="NAD(P)-bd_dom_sf"/>
</dbReference>
<dbReference type="CDD" id="cd08255">
    <property type="entry name" value="2-desacetyl-2-hydroxyethyl_bacteriochlorophyllide_like"/>
    <property type="match status" value="1"/>
</dbReference>
<evidence type="ECO:0000259" key="6">
    <source>
        <dbReference type="SMART" id="SM00829"/>
    </source>
</evidence>